<organism evidence="3 4">
    <name type="scientific">Streptomyces katsurahamanus</name>
    <dbReference type="NCBI Taxonomy" id="2577098"/>
    <lineage>
        <taxon>Bacteria</taxon>
        <taxon>Bacillati</taxon>
        <taxon>Actinomycetota</taxon>
        <taxon>Actinomycetes</taxon>
        <taxon>Kitasatosporales</taxon>
        <taxon>Streptomycetaceae</taxon>
        <taxon>Streptomyces</taxon>
    </lineage>
</organism>
<evidence type="ECO:0000313" key="4">
    <source>
        <dbReference type="Proteomes" id="UP000460558"/>
    </source>
</evidence>
<protein>
    <submittedName>
        <fullName evidence="3">Alpha/beta hydrolase</fullName>
    </submittedName>
</protein>
<feature type="domain" description="AB hydrolase-1" evidence="2">
    <location>
        <begin position="22"/>
        <end position="257"/>
    </location>
</feature>
<evidence type="ECO:0000259" key="2">
    <source>
        <dbReference type="Pfam" id="PF12697"/>
    </source>
</evidence>
<gene>
    <name evidence="3" type="ORF">FFZ77_12945</name>
</gene>
<keyword evidence="4" id="KW-1185">Reference proteome</keyword>
<feature type="region of interest" description="Disordered" evidence="1">
    <location>
        <begin position="264"/>
        <end position="314"/>
    </location>
</feature>
<dbReference type="PANTHER" id="PTHR43798:SF33">
    <property type="entry name" value="HYDROLASE, PUTATIVE (AFU_ORTHOLOGUE AFUA_2G14860)-RELATED"/>
    <property type="match status" value="1"/>
</dbReference>
<dbReference type="SUPFAM" id="SSF53474">
    <property type="entry name" value="alpha/beta-Hydrolases"/>
    <property type="match status" value="1"/>
</dbReference>
<accession>A0ABW9NT45</accession>
<dbReference type="InterPro" id="IPR029058">
    <property type="entry name" value="AB_hydrolase_fold"/>
</dbReference>
<dbReference type="Proteomes" id="UP000460558">
    <property type="component" value="Unassembled WGS sequence"/>
</dbReference>
<feature type="compositionally biased region" description="Low complexity" evidence="1">
    <location>
        <begin position="264"/>
        <end position="283"/>
    </location>
</feature>
<comment type="caution">
    <text evidence="3">The sequence shown here is derived from an EMBL/GenBank/DDBJ whole genome shotgun (WGS) entry which is preliminary data.</text>
</comment>
<name>A0ABW9NT45_9ACTN</name>
<dbReference type="RefSeq" id="WP_153483204.1">
    <property type="nucleotide sequence ID" value="NZ_VDEQ01000134.1"/>
</dbReference>
<keyword evidence="3" id="KW-0378">Hydrolase</keyword>
<reference evidence="3 4" key="1">
    <citation type="submission" date="2019-06" db="EMBL/GenBank/DDBJ databases">
        <title>Comparative genomics and metabolomics analyses of clavulanic acid producing Streptomyces species provides insight into specialized metabolism and evolution of beta-lactam biosynthetic gene clusters.</title>
        <authorList>
            <person name="Moore M.A."/>
            <person name="Cruz-Morales P."/>
            <person name="Barona Gomez F."/>
            <person name="Kapil T."/>
        </authorList>
    </citation>
    <scope>NUCLEOTIDE SEQUENCE [LARGE SCALE GENOMIC DNA]</scope>
    <source>
        <strain evidence="3 4">T-272</strain>
    </source>
</reference>
<dbReference type="Gene3D" id="3.40.50.1820">
    <property type="entry name" value="alpha/beta hydrolase"/>
    <property type="match status" value="1"/>
</dbReference>
<dbReference type="Pfam" id="PF12697">
    <property type="entry name" value="Abhydrolase_6"/>
    <property type="match status" value="1"/>
</dbReference>
<evidence type="ECO:0000313" key="3">
    <source>
        <dbReference type="EMBL" id="MQS36482.1"/>
    </source>
</evidence>
<dbReference type="EMBL" id="VDEQ01000134">
    <property type="protein sequence ID" value="MQS36482.1"/>
    <property type="molecule type" value="Genomic_DNA"/>
</dbReference>
<dbReference type="PANTHER" id="PTHR43798">
    <property type="entry name" value="MONOACYLGLYCEROL LIPASE"/>
    <property type="match status" value="1"/>
</dbReference>
<evidence type="ECO:0000256" key="1">
    <source>
        <dbReference type="SAM" id="MobiDB-lite"/>
    </source>
</evidence>
<dbReference type="InterPro" id="IPR050266">
    <property type="entry name" value="AB_hydrolase_sf"/>
</dbReference>
<sequence>MPFLPCQGVRLAYREHGSGEPLLLIHGSGAQAATWDGVTGGLAAAGHRVIGYDRRGYGDSAHPPVRDHRRHVRDAVAVLEQVAKAPATVAGWSAGANIALALTAERPDLVRRLVVVEPPLHGLRHATPSMLGTLARAKWAQLRGRRREAAAFFFRWAAGDAFDAAPHDERERLLAHARNVLAELDPHPYGVMFEHLPLSRVRSIQAPVTFLIGEKSNPFFHTVHRELMRALPSMRSEVIPGATHLVHIDAPDAFVAAVRRAAAPGPAAPGPAVRGEAVPGPAVRGEAVRGEAVRGEAAPSSDPTDTTDQQRKAT</sequence>
<proteinExistence type="predicted"/>
<dbReference type="GO" id="GO:0016787">
    <property type="term" value="F:hydrolase activity"/>
    <property type="evidence" value="ECO:0007669"/>
    <property type="project" value="UniProtKB-KW"/>
</dbReference>
<dbReference type="InterPro" id="IPR000073">
    <property type="entry name" value="AB_hydrolase_1"/>
</dbReference>